<keyword evidence="3" id="KW-1185">Reference proteome</keyword>
<evidence type="ECO:0000313" key="3">
    <source>
        <dbReference type="Proteomes" id="UP000076722"/>
    </source>
</evidence>
<feature type="compositionally biased region" description="Polar residues" evidence="1">
    <location>
        <begin position="34"/>
        <end position="47"/>
    </location>
</feature>
<sequence length="341" mass="38718">MLPQPSQPQSTTNAHLISEQSFDSNISFPPPSQPQTRYPASPGSASQIDADLAMQPTSSPAEAEDLSQAGPVECPAHSRETLYFKVGSKVFEYPTHLLCHMSKKFKAFIKKQEHEVVFPEDPKHWDMFLGYLAHLRKPSTTPEWLSILFVSTTYEFVEMKQGALEAVSADDTIHGTVRLITCIDFSIYDWFINSVKEVLAIPLEDFTVDDYERLGPKLTRALNSIRGQILNVRQSNLCSKPELVHQCNRQQEECQREWDRLYWGLTIRLFHPQQPDTGANILHLLDAHRQHPCYGPAITADEFRSAMKEERDILREGMVEVADLCDVPHDVIDSAVQAEQL</sequence>
<organism evidence="2 3">
    <name type="scientific">Sistotremastrum niveocremeum HHB9708</name>
    <dbReference type="NCBI Taxonomy" id="1314777"/>
    <lineage>
        <taxon>Eukaryota</taxon>
        <taxon>Fungi</taxon>
        <taxon>Dikarya</taxon>
        <taxon>Basidiomycota</taxon>
        <taxon>Agaricomycotina</taxon>
        <taxon>Agaricomycetes</taxon>
        <taxon>Sistotremastrales</taxon>
        <taxon>Sistotremastraceae</taxon>
        <taxon>Sertulicium</taxon>
        <taxon>Sertulicium niveocremeum</taxon>
    </lineage>
</organism>
<proteinExistence type="predicted"/>
<protein>
    <recommendedName>
        <fullName evidence="4">BTB domain-containing protein</fullName>
    </recommendedName>
</protein>
<dbReference type="EMBL" id="KV419419">
    <property type="protein sequence ID" value="KZS90758.1"/>
    <property type="molecule type" value="Genomic_DNA"/>
</dbReference>
<evidence type="ECO:0000256" key="1">
    <source>
        <dbReference type="SAM" id="MobiDB-lite"/>
    </source>
</evidence>
<name>A0A164RPP7_9AGAM</name>
<accession>A0A164RPP7</accession>
<reference evidence="2 3" key="1">
    <citation type="journal article" date="2016" name="Mol. Biol. Evol.">
        <title>Comparative Genomics of Early-Diverging Mushroom-Forming Fungi Provides Insights into the Origins of Lignocellulose Decay Capabilities.</title>
        <authorList>
            <person name="Nagy L.G."/>
            <person name="Riley R."/>
            <person name="Tritt A."/>
            <person name="Adam C."/>
            <person name="Daum C."/>
            <person name="Floudas D."/>
            <person name="Sun H."/>
            <person name="Yadav J.S."/>
            <person name="Pangilinan J."/>
            <person name="Larsson K.H."/>
            <person name="Matsuura K."/>
            <person name="Barry K."/>
            <person name="Labutti K."/>
            <person name="Kuo R."/>
            <person name="Ohm R.A."/>
            <person name="Bhattacharya S.S."/>
            <person name="Shirouzu T."/>
            <person name="Yoshinaga Y."/>
            <person name="Martin F.M."/>
            <person name="Grigoriev I.V."/>
            <person name="Hibbett D.S."/>
        </authorList>
    </citation>
    <scope>NUCLEOTIDE SEQUENCE [LARGE SCALE GENOMIC DNA]</scope>
    <source>
        <strain evidence="2 3">HHB9708</strain>
    </source>
</reference>
<evidence type="ECO:0008006" key="4">
    <source>
        <dbReference type="Google" id="ProtNLM"/>
    </source>
</evidence>
<dbReference type="Proteomes" id="UP000076722">
    <property type="component" value="Unassembled WGS sequence"/>
</dbReference>
<feature type="compositionally biased region" description="Polar residues" evidence="1">
    <location>
        <begin position="7"/>
        <end position="27"/>
    </location>
</feature>
<gene>
    <name evidence="2" type="ORF">SISNIDRAFT_488056</name>
</gene>
<dbReference type="AlphaFoldDB" id="A0A164RPP7"/>
<evidence type="ECO:0000313" key="2">
    <source>
        <dbReference type="EMBL" id="KZS90758.1"/>
    </source>
</evidence>
<feature type="region of interest" description="Disordered" evidence="1">
    <location>
        <begin position="1"/>
        <end position="66"/>
    </location>
</feature>